<name>A0A3S1BAC2_9BACL</name>
<dbReference type="EMBL" id="RZNX01000001">
    <property type="protein sequence ID" value="RUT35545.1"/>
    <property type="molecule type" value="Genomic_DNA"/>
</dbReference>
<dbReference type="InterPro" id="IPR011042">
    <property type="entry name" value="6-blade_b-propeller_TolB-like"/>
</dbReference>
<feature type="chain" id="PRO_5038974644" description="Lipoprotein" evidence="1">
    <location>
        <begin position="21"/>
        <end position="280"/>
    </location>
</feature>
<organism evidence="2 3">
    <name type="scientific">Paenibacillus zeisoli</name>
    <dbReference type="NCBI Taxonomy" id="2496267"/>
    <lineage>
        <taxon>Bacteria</taxon>
        <taxon>Bacillati</taxon>
        <taxon>Bacillota</taxon>
        <taxon>Bacilli</taxon>
        <taxon>Bacillales</taxon>
        <taxon>Paenibacillaceae</taxon>
        <taxon>Paenibacillus</taxon>
    </lineage>
</organism>
<dbReference type="SUPFAM" id="SSF82171">
    <property type="entry name" value="DPP6 N-terminal domain-like"/>
    <property type="match status" value="1"/>
</dbReference>
<keyword evidence="1" id="KW-0732">Signal</keyword>
<evidence type="ECO:0000313" key="3">
    <source>
        <dbReference type="Proteomes" id="UP000272464"/>
    </source>
</evidence>
<feature type="signal peptide" evidence="1">
    <location>
        <begin position="1"/>
        <end position="20"/>
    </location>
</feature>
<comment type="caution">
    <text evidence="2">The sequence shown here is derived from an EMBL/GenBank/DDBJ whole genome shotgun (WGS) entry which is preliminary data.</text>
</comment>
<dbReference type="Gene3D" id="2.120.10.30">
    <property type="entry name" value="TolB, C-terminal domain"/>
    <property type="match status" value="1"/>
</dbReference>
<dbReference type="Proteomes" id="UP000272464">
    <property type="component" value="Unassembled WGS sequence"/>
</dbReference>
<dbReference type="OrthoDB" id="2628551at2"/>
<evidence type="ECO:0000256" key="1">
    <source>
        <dbReference type="SAM" id="SignalP"/>
    </source>
</evidence>
<dbReference type="PROSITE" id="PS51257">
    <property type="entry name" value="PROKAR_LIPOPROTEIN"/>
    <property type="match status" value="1"/>
</dbReference>
<protein>
    <recommendedName>
        <fullName evidence="4">Lipoprotein</fullName>
    </recommendedName>
</protein>
<sequence>MKKITILGLVLILLSFSLVGCGSNADQAVKVPSSVQTQKQEENQKLKESSISTVHVDKDSEKPNYFTSRAEAKITSTKNHLTWNMDTITLTAKKSSTTITSIKVNTGASQYDLSIPREIKIQPTDLTSIALSPSEKFIAINVFIQNVGNLLMVVNLDNGKSITLNNLTHVSYETIHAYNWSPIDDQLAFSYGDTSYSKLAIYDFNNQELKNLPEIKHLVSTMYIMWNKDGTDFDFISESPPDEFKLYRYEGITNTAEKISPISRQEFPKYKKFTPNYFRF</sequence>
<evidence type="ECO:0000313" key="2">
    <source>
        <dbReference type="EMBL" id="RUT35545.1"/>
    </source>
</evidence>
<gene>
    <name evidence="2" type="ORF">EJP77_00535</name>
</gene>
<proteinExistence type="predicted"/>
<reference evidence="2 3" key="1">
    <citation type="submission" date="2018-12" db="EMBL/GenBank/DDBJ databases">
        <authorList>
            <person name="Sun L."/>
            <person name="Chen Z."/>
        </authorList>
    </citation>
    <scope>NUCLEOTIDE SEQUENCE [LARGE SCALE GENOMIC DNA]</scope>
    <source>
        <strain evidence="2 3">3-5-3</strain>
    </source>
</reference>
<accession>A0A3S1BAC2</accession>
<keyword evidence="3" id="KW-1185">Reference proteome</keyword>
<dbReference type="AlphaFoldDB" id="A0A3S1BAC2"/>
<evidence type="ECO:0008006" key="4">
    <source>
        <dbReference type="Google" id="ProtNLM"/>
    </source>
</evidence>
<dbReference type="RefSeq" id="WP_127197245.1">
    <property type="nucleotide sequence ID" value="NZ_RZNX01000001.1"/>
</dbReference>